<feature type="domain" description="ANTAR" evidence="5">
    <location>
        <begin position="164"/>
        <end position="225"/>
    </location>
</feature>
<keyword evidence="2" id="KW-0418">Kinase</keyword>
<dbReference type="InterPro" id="IPR011006">
    <property type="entry name" value="CheY-like_superfamily"/>
</dbReference>
<dbReference type="Pfam" id="PF03861">
    <property type="entry name" value="ANTAR"/>
    <property type="match status" value="1"/>
</dbReference>
<dbReference type="Gene3D" id="1.10.10.10">
    <property type="entry name" value="Winged helix-like DNA-binding domain superfamily/Winged helix DNA-binding domain"/>
    <property type="match status" value="1"/>
</dbReference>
<dbReference type="PIRSF" id="PIRSF036625">
    <property type="entry name" value="GAF_ANTAR"/>
    <property type="match status" value="1"/>
</dbReference>
<dbReference type="InterPro" id="IPR029016">
    <property type="entry name" value="GAF-like_dom_sf"/>
</dbReference>
<evidence type="ECO:0000256" key="2">
    <source>
        <dbReference type="ARBA" id="ARBA00022777"/>
    </source>
</evidence>
<dbReference type="SMART" id="SM01012">
    <property type="entry name" value="ANTAR"/>
    <property type="match status" value="1"/>
</dbReference>
<organism evidence="6 7">
    <name type="scientific">Streptomyces albiaxialis</name>
    <dbReference type="NCBI Taxonomy" id="329523"/>
    <lineage>
        <taxon>Bacteria</taxon>
        <taxon>Bacillati</taxon>
        <taxon>Actinomycetota</taxon>
        <taxon>Actinomycetes</taxon>
        <taxon>Kitasatosporales</taxon>
        <taxon>Streptomycetaceae</taxon>
        <taxon>Streptomyces</taxon>
    </lineage>
</organism>
<dbReference type="PROSITE" id="PS50921">
    <property type="entry name" value="ANTAR"/>
    <property type="match status" value="1"/>
</dbReference>
<accession>A0ABP5I6H2</accession>
<keyword evidence="4" id="KW-0804">Transcription</keyword>
<proteinExistence type="predicted"/>
<name>A0ABP5I6H2_9ACTN</name>
<dbReference type="SUPFAM" id="SSF52172">
    <property type="entry name" value="CheY-like"/>
    <property type="match status" value="1"/>
</dbReference>
<evidence type="ECO:0000313" key="6">
    <source>
        <dbReference type="EMBL" id="GAA2094868.1"/>
    </source>
</evidence>
<evidence type="ECO:0000256" key="4">
    <source>
        <dbReference type="ARBA" id="ARBA00023163"/>
    </source>
</evidence>
<comment type="caution">
    <text evidence="6">The sequence shown here is derived from an EMBL/GenBank/DDBJ whole genome shotgun (WGS) entry which is preliminary data.</text>
</comment>
<dbReference type="RefSeq" id="WP_344533084.1">
    <property type="nucleotide sequence ID" value="NZ_BAAAPE010000015.1"/>
</dbReference>
<sequence>MGDGPWEELAVRLADMARTLLGQDSVQETLDQIVRHAVSLVGGCEQAGILVVEGWRDVRTLAATSELVHASDRLQQETGQGPCFDATRRKTEVFRIADMNASLHRWPKYAPRARRLGIGSVMGFLLFTDDDNLGALDMYSTRRRAFTERSERVGWLLASHAAVALASARTHAQLGEALETRNEIGEALGIVMERYTLTEEQAFAVLRRSSQDRNVKLRDIARTVARTGEIPGAAEGPPEITAEA</sequence>
<gene>
    <name evidence="6" type="ORF">GCM10009801_63400</name>
</gene>
<evidence type="ECO:0000256" key="3">
    <source>
        <dbReference type="ARBA" id="ARBA00023015"/>
    </source>
</evidence>
<dbReference type="InterPro" id="IPR036388">
    <property type="entry name" value="WH-like_DNA-bd_sf"/>
</dbReference>
<dbReference type="Gene3D" id="3.30.450.40">
    <property type="match status" value="1"/>
</dbReference>
<dbReference type="InterPro" id="IPR003018">
    <property type="entry name" value="GAF"/>
</dbReference>
<protein>
    <submittedName>
        <fullName evidence="6">GAF and ANTAR domain-containing protein</fullName>
    </submittedName>
</protein>
<reference evidence="7" key="1">
    <citation type="journal article" date="2019" name="Int. J. Syst. Evol. Microbiol.">
        <title>The Global Catalogue of Microorganisms (GCM) 10K type strain sequencing project: providing services to taxonomists for standard genome sequencing and annotation.</title>
        <authorList>
            <consortium name="The Broad Institute Genomics Platform"/>
            <consortium name="The Broad Institute Genome Sequencing Center for Infectious Disease"/>
            <person name="Wu L."/>
            <person name="Ma J."/>
        </authorList>
    </citation>
    <scope>NUCLEOTIDE SEQUENCE [LARGE SCALE GENOMIC DNA]</scope>
    <source>
        <strain evidence="7">JCM 15478</strain>
    </source>
</reference>
<evidence type="ECO:0000313" key="7">
    <source>
        <dbReference type="Proteomes" id="UP001500016"/>
    </source>
</evidence>
<dbReference type="InterPro" id="IPR012074">
    <property type="entry name" value="GAF_ANTAR"/>
</dbReference>
<keyword evidence="3" id="KW-0805">Transcription regulation</keyword>
<evidence type="ECO:0000256" key="1">
    <source>
        <dbReference type="ARBA" id="ARBA00022679"/>
    </source>
</evidence>
<evidence type="ECO:0000259" key="5">
    <source>
        <dbReference type="PROSITE" id="PS50921"/>
    </source>
</evidence>
<keyword evidence="7" id="KW-1185">Reference proteome</keyword>
<keyword evidence="1" id="KW-0808">Transferase</keyword>
<dbReference type="Proteomes" id="UP001500016">
    <property type="component" value="Unassembled WGS sequence"/>
</dbReference>
<dbReference type="EMBL" id="BAAAPE010000015">
    <property type="protein sequence ID" value="GAA2094868.1"/>
    <property type="molecule type" value="Genomic_DNA"/>
</dbReference>
<dbReference type="SUPFAM" id="SSF55781">
    <property type="entry name" value="GAF domain-like"/>
    <property type="match status" value="1"/>
</dbReference>
<dbReference type="InterPro" id="IPR005561">
    <property type="entry name" value="ANTAR"/>
</dbReference>
<dbReference type="Pfam" id="PF13185">
    <property type="entry name" value="GAF_2"/>
    <property type="match status" value="1"/>
</dbReference>